<accession>A0A0B7GUR9</accession>
<sequence>MVPIFRLRFFYTTRTENGSENFTYEELRIQYARDKQNFLI</sequence>
<dbReference type="Proteomes" id="UP000042527">
    <property type="component" value="Unassembled WGS sequence"/>
</dbReference>
<organism evidence="1 2">
    <name type="scientific">Treponema phagedenis</name>
    <dbReference type="NCBI Taxonomy" id="162"/>
    <lineage>
        <taxon>Bacteria</taxon>
        <taxon>Pseudomonadati</taxon>
        <taxon>Spirochaetota</taxon>
        <taxon>Spirochaetia</taxon>
        <taxon>Spirochaetales</taxon>
        <taxon>Treponemataceae</taxon>
        <taxon>Treponema</taxon>
    </lineage>
</organism>
<name>A0A0B7GUR9_TREPH</name>
<protein>
    <submittedName>
        <fullName evidence="1">Uncharacterized protein</fullName>
    </submittedName>
</protein>
<proteinExistence type="predicted"/>
<gene>
    <name evidence="1" type="ORF">TPHV1_320007</name>
</gene>
<evidence type="ECO:0000313" key="2">
    <source>
        <dbReference type="Proteomes" id="UP000042527"/>
    </source>
</evidence>
<dbReference type="EMBL" id="CDNC01000026">
    <property type="protein sequence ID" value="CEM62404.1"/>
    <property type="molecule type" value="Genomic_DNA"/>
</dbReference>
<dbReference type="AlphaFoldDB" id="A0A0B7GUR9"/>
<evidence type="ECO:0000313" key="1">
    <source>
        <dbReference type="EMBL" id="CEM62404.1"/>
    </source>
</evidence>
<reference evidence="2" key="1">
    <citation type="submission" date="2015-01" db="EMBL/GenBank/DDBJ databases">
        <authorList>
            <person name="Manzoor Shahid"/>
            <person name="Zubair Saima"/>
        </authorList>
    </citation>
    <scope>NUCLEOTIDE SEQUENCE [LARGE SCALE GENOMIC DNA]</scope>
    <source>
        <strain evidence="2">V1</strain>
    </source>
</reference>
<keyword evidence="2" id="KW-1185">Reference proteome</keyword>